<organism evidence="1 2">
    <name type="scientific">Catenuloplanes indicus</name>
    <dbReference type="NCBI Taxonomy" id="137267"/>
    <lineage>
        <taxon>Bacteria</taxon>
        <taxon>Bacillati</taxon>
        <taxon>Actinomycetota</taxon>
        <taxon>Actinomycetes</taxon>
        <taxon>Micromonosporales</taxon>
        <taxon>Micromonosporaceae</taxon>
        <taxon>Catenuloplanes</taxon>
    </lineage>
</organism>
<dbReference type="RefSeq" id="WP_307236539.1">
    <property type="nucleotide sequence ID" value="NZ_JAUSUZ010000001.1"/>
</dbReference>
<name>A0AAE3VXG0_9ACTN</name>
<accession>A0AAE3VXG0</accession>
<protein>
    <submittedName>
        <fullName evidence="1">Uncharacterized protein</fullName>
    </submittedName>
</protein>
<dbReference type="Proteomes" id="UP001240236">
    <property type="component" value="Unassembled WGS sequence"/>
</dbReference>
<dbReference type="AlphaFoldDB" id="A0AAE3VXG0"/>
<gene>
    <name evidence="1" type="ORF">J2S42_001479</name>
</gene>
<dbReference type="EMBL" id="JAUSUZ010000001">
    <property type="protein sequence ID" value="MDQ0364810.1"/>
    <property type="molecule type" value="Genomic_DNA"/>
</dbReference>
<reference evidence="1 2" key="1">
    <citation type="submission" date="2023-07" db="EMBL/GenBank/DDBJ databases">
        <title>Sequencing the genomes of 1000 actinobacteria strains.</title>
        <authorList>
            <person name="Klenk H.-P."/>
        </authorList>
    </citation>
    <scope>NUCLEOTIDE SEQUENCE [LARGE SCALE GENOMIC DNA]</scope>
    <source>
        <strain evidence="1 2">DSM 44709</strain>
    </source>
</reference>
<evidence type="ECO:0000313" key="2">
    <source>
        <dbReference type="Proteomes" id="UP001240236"/>
    </source>
</evidence>
<sequence>MPIAMLGRTAVIGLYLIALLATPGPAAVAPAALLGVVWLAAGARDASRAAGFVRVAGAARNTGRAAGPTRNIGRAGAGDGR</sequence>
<evidence type="ECO:0000313" key="1">
    <source>
        <dbReference type="EMBL" id="MDQ0364810.1"/>
    </source>
</evidence>
<proteinExistence type="predicted"/>
<comment type="caution">
    <text evidence="1">The sequence shown here is derived from an EMBL/GenBank/DDBJ whole genome shotgun (WGS) entry which is preliminary data.</text>
</comment>
<keyword evidence="2" id="KW-1185">Reference proteome</keyword>